<reference evidence="1 2" key="1">
    <citation type="submission" date="2014-06" db="EMBL/GenBank/DDBJ databases">
        <authorList>
            <person name="Swart Estienne"/>
        </authorList>
    </citation>
    <scope>NUCLEOTIDE SEQUENCE [LARGE SCALE GENOMIC DNA]</scope>
    <source>
        <strain evidence="1 2">130c</strain>
    </source>
</reference>
<gene>
    <name evidence="1" type="primary">Contig2748.g2949</name>
    <name evidence="1" type="ORF">STYLEM_20446</name>
</gene>
<dbReference type="AlphaFoldDB" id="A0A078BDN4"/>
<proteinExistence type="predicted"/>
<dbReference type="EMBL" id="CCKQ01019272">
    <property type="protein sequence ID" value="CDW91292.1"/>
    <property type="molecule type" value="Genomic_DNA"/>
</dbReference>
<evidence type="ECO:0000313" key="2">
    <source>
        <dbReference type="Proteomes" id="UP000039865"/>
    </source>
</evidence>
<accession>A0A078BDN4</accession>
<evidence type="ECO:0000313" key="1">
    <source>
        <dbReference type="EMBL" id="CDW91292.1"/>
    </source>
</evidence>
<keyword evidence="2" id="KW-1185">Reference proteome</keyword>
<dbReference type="Proteomes" id="UP000039865">
    <property type="component" value="Unassembled WGS sequence"/>
</dbReference>
<dbReference type="InParanoid" id="A0A078BDN4"/>
<name>A0A078BDN4_STYLE</name>
<sequence>MSLIQSDQLITVTPDKTSDITSLKERHQMTKMFQSNKIKFTGIAEIPIEGFGDLMSKYQNDRKDVNKNYQDNYDQLFKKQIQNLEKKQIELLKQNKFYNTFIEEKMETIEEELIKQAEKQLGEQAFRDVTELKNKTNIFDTRKAQLDILRGQFYLRMNKNLPFTDDIQKTINDLKKYNNNGEKIKDPQGDQAQKESMLKSIAVKDEKYLKTGKNLPVKGTVSKSMEMRQGVGVDPLVQSQAMISNMIKKQYDQIHSKIFKDRNKVYVDEQMNQVIYPKQQLLQLALKKVKVDQVKQLQQRIEHAKKSKQLTSIVNTLGQTFNIGSKESFEINKPRDLTNFMNSPPKSLDSPLQQEQRAQTQVGINRVRNYRNRRNLNTTDIFRATTAIGNGIDSNNIVNRSIDSKVFEEKLRLNTAIQKYNNLKRVQSPFKTISDVRNAKQDNFSLTRISMSFQQEQPSENSKEIQVKKAIFIQDVETKQQLENILKTCQQENKSTFDDMMDIDNTVKQYHEQDNRFYTVSNTLKELENVDISVLQQIYDWKINEREDEQIEEKKIIKEFKMNYLDPTQYIVKLKQNKAWKNAAKQKKAMSVKQK</sequence>
<organism evidence="1 2">
    <name type="scientific">Stylonychia lemnae</name>
    <name type="common">Ciliate</name>
    <dbReference type="NCBI Taxonomy" id="5949"/>
    <lineage>
        <taxon>Eukaryota</taxon>
        <taxon>Sar</taxon>
        <taxon>Alveolata</taxon>
        <taxon>Ciliophora</taxon>
        <taxon>Intramacronucleata</taxon>
        <taxon>Spirotrichea</taxon>
        <taxon>Stichotrichia</taxon>
        <taxon>Sporadotrichida</taxon>
        <taxon>Oxytrichidae</taxon>
        <taxon>Stylonychinae</taxon>
        <taxon>Stylonychia</taxon>
    </lineage>
</organism>
<protein>
    <submittedName>
        <fullName evidence="1">Uncharacterized protein</fullName>
    </submittedName>
</protein>